<evidence type="ECO:0000256" key="2">
    <source>
        <dbReference type="SAM" id="MobiDB-lite"/>
    </source>
</evidence>
<keyword evidence="3" id="KW-0732">Signal</keyword>
<feature type="compositionally biased region" description="Polar residues" evidence="2">
    <location>
        <begin position="91"/>
        <end position="104"/>
    </location>
</feature>
<organism evidence="4 5">
    <name type="scientific">Ambrosiozyma monospora</name>
    <name type="common">Yeast</name>
    <name type="synonym">Endomycopsis monosporus</name>
    <dbReference type="NCBI Taxonomy" id="43982"/>
    <lineage>
        <taxon>Eukaryota</taxon>
        <taxon>Fungi</taxon>
        <taxon>Dikarya</taxon>
        <taxon>Ascomycota</taxon>
        <taxon>Saccharomycotina</taxon>
        <taxon>Pichiomycetes</taxon>
        <taxon>Pichiales</taxon>
        <taxon>Pichiaceae</taxon>
        <taxon>Ambrosiozyma</taxon>
    </lineage>
</organism>
<dbReference type="Proteomes" id="UP001165063">
    <property type="component" value="Unassembled WGS sequence"/>
</dbReference>
<dbReference type="EMBL" id="BSXU01001734">
    <property type="protein sequence ID" value="GMG30477.1"/>
    <property type="molecule type" value="Genomic_DNA"/>
</dbReference>
<comment type="caution">
    <text evidence="4">The sequence shown here is derived from an EMBL/GenBank/DDBJ whole genome shotgun (WGS) entry which is preliminary data.</text>
</comment>
<dbReference type="CDD" id="cd03788">
    <property type="entry name" value="GT20_TPS"/>
    <property type="match status" value="1"/>
</dbReference>
<dbReference type="PANTHER" id="PTHR10788">
    <property type="entry name" value="TREHALOSE-6-PHOSPHATE SYNTHASE"/>
    <property type="match status" value="1"/>
</dbReference>
<evidence type="ECO:0000256" key="1">
    <source>
        <dbReference type="ARBA" id="ARBA00022553"/>
    </source>
</evidence>
<evidence type="ECO:0000256" key="3">
    <source>
        <dbReference type="SAM" id="SignalP"/>
    </source>
</evidence>
<dbReference type="Pfam" id="PF00982">
    <property type="entry name" value="Glyco_transf_20"/>
    <property type="match status" value="1"/>
</dbReference>
<dbReference type="AlphaFoldDB" id="A0A9W7DF98"/>
<dbReference type="PANTHER" id="PTHR10788:SF15">
    <property type="entry name" value="TREHALOSE SYNTHASE COMPLEX REGULATORY SUBUNIT TPS3-RELATED"/>
    <property type="match status" value="1"/>
</dbReference>
<keyword evidence="5" id="KW-1185">Reference proteome</keyword>
<proteinExistence type="predicted"/>
<reference evidence="4" key="1">
    <citation type="submission" date="2023-04" db="EMBL/GenBank/DDBJ databases">
        <title>Ambrosiozyma monospora NBRC 1965.</title>
        <authorList>
            <person name="Ichikawa N."/>
            <person name="Sato H."/>
            <person name="Tonouchi N."/>
        </authorList>
    </citation>
    <scope>NUCLEOTIDE SEQUENCE</scope>
    <source>
        <strain evidence="4">NBRC 1965</strain>
    </source>
</reference>
<feature type="compositionally biased region" description="Low complexity" evidence="2">
    <location>
        <begin position="216"/>
        <end position="232"/>
    </location>
</feature>
<dbReference type="FunFam" id="3.40.50.2000:FF:000099">
    <property type="entry name" value="Alpha,alpha-trehalose phosphate synthase subunit, putative"/>
    <property type="match status" value="1"/>
</dbReference>
<feature type="chain" id="PRO_5040733360" evidence="3">
    <location>
        <begin position="17"/>
        <end position="1111"/>
    </location>
</feature>
<evidence type="ECO:0000313" key="5">
    <source>
        <dbReference type="Proteomes" id="UP001165063"/>
    </source>
</evidence>
<accession>A0A9W7DF98</accession>
<feature type="region of interest" description="Disordered" evidence="2">
    <location>
        <begin position="85"/>
        <end position="104"/>
    </location>
</feature>
<evidence type="ECO:0000313" key="4">
    <source>
        <dbReference type="EMBL" id="GMG30477.1"/>
    </source>
</evidence>
<gene>
    <name evidence="4" type="ORF">Amon01_000386200</name>
</gene>
<dbReference type="Gene3D" id="3.40.50.2000">
    <property type="entry name" value="Glycogen Phosphorylase B"/>
    <property type="match status" value="2"/>
</dbReference>
<dbReference type="GO" id="GO:0005992">
    <property type="term" value="P:trehalose biosynthetic process"/>
    <property type="evidence" value="ECO:0007669"/>
    <property type="project" value="InterPro"/>
</dbReference>
<protein>
    <submittedName>
        <fullName evidence="4">Unnamed protein product</fullName>
    </submittedName>
</protein>
<dbReference type="GO" id="GO:0004805">
    <property type="term" value="F:trehalose-phosphatase activity"/>
    <property type="evidence" value="ECO:0007669"/>
    <property type="project" value="TreeGrafter"/>
</dbReference>
<feature type="compositionally biased region" description="Polar residues" evidence="2">
    <location>
        <begin position="199"/>
        <end position="215"/>
    </location>
</feature>
<feature type="signal peptide" evidence="3">
    <location>
        <begin position="1"/>
        <end position="16"/>
    </location>
</feature>
<dbReference type="OrthoDB" id="755951at2759"/>
<dbReference type="GO" id="GO:0003825">
    <property type="term" value="F:alpha,alpha-trehalose-phosphate synthase (UDP-forming) activity"/>
    <property type="evidence" value="ECO:0007669"/>
    <property type="project" value="TreeGrafter"/>
</dbReference>
<name>A0A9W7DF98_AMBMO</name>
<feature type="region of interest" description="Disordered" evidence="2">
    <location>
        <begin position="198"/>
        <end position="232"/>
    </location>
</feature>
<dbReference type="GO" id="GO:0005829">
    <property type="term" value="C:cytosol"/>
    <property type="evidence" value="ECO:0007669"/>
    <property type="project" value="TreeGrafter"/>
</dbReference>
<dbReference type="GO" id="GO:0005946">
    <property type="term" value="C:alpha,alpha-trehalose-phosphate synthase complex (UDP-forming)"/>
    <property type="evidence" value="ECO:0007669"/>
    <property type="project" value="TreeGrafter"/>
</dbReference>
<keyword evidence="1" id="KW-0597">Phosphoprotein</keyword>
<sequence>MAILVAAVFLPYTVHFEVESDYVASHDPTIDEIAKPIIQTATTGNITAASSSNLRALGSSTTGRQSTSTLVASTSSKGQHVAIVEEDESQDTLSGTESYDSEGPETSYSIIAMQNANRSCLSLGDDLTSPASELFPANLNSNTNGQPSQQNIISRSVSPSATPLRWKLHQKVDFQFDDDGESISTLDSLSNMGPDFEIPNSTAPPSIPMNESESQTSVTNTTSTTNASANTNAHLSTNSYNFSTTTSNLNYYNNNNIGGGVYNSGNPKMSSTSITSNHVSVQDFFFNNPNKSKMSLSSAALTSMLSNDSNSFEGLNDDGASSRRMPFSHSSSNNVAGSIGMSLNSSINFQHMAVGLGEGKNGPAFIQPKSSISVKKNMSVNDLNKLNNFKKLESASPSLRISRSGIFNKKRQPAYSTTPLISSSLRNSSSLANFSSLSISDGAVANGSVESFTYGVSDDNFDKKEYMFDALIEEDEDFNKVTPFGGFSRPDFMELLTKKDRNVFATAPWKVVPSPKGNGSLKNALKLAVDQHQVKDVTWVGTLSMASDLIPESTKAAISNELKQHYNSETVFIDDEVFHGHYTSFCKEILWPIFHYQIPDNPKSNAFENHSWNYYERLNLQFANRIASVYKDGDEIWVHDYHLMLVPAMLRKLLPNAKIGFFLHVSFPSSEVFRCLAQRKRILEGLLGADCICFQTEEYVRHFFQSCNRLLLADFDADGVKYNGRNITISHHAIGIDADILKKQIFQNDVVVNWRCLIRDRWPDKKLIVSRDKIDKIRGVKEKLLAYERFLDENPSYLSKSLLILICIGHDFSSDLDDYETEVFNLVERINSKTNNISSDSPIIFLNQDISFDQYLALLSEASLFIVSTLREGMNLTCHEFIVAAEKSHSPLILSEFVGSATVLKNGPIITNPYNIKQVAESIKIGLEMSEDEKLDRWQVMYNTVSKQNSLNWIKKCLVDIQNASEYNESSQSSDLETLTQDSFNEKYDSINARGKRLIILNLGSLTTNLEIQGTTINLIQQHHLDSTINHLTSDMRNSVFLLGYSERFDLLRKHGRLQDVGLIAENGGFIKMPHSGSTNNNSGINSSKNYNDWIKVFDENEKEWMPTTTY</sequence>
<dbReference type="InterPro" id="IPR001830">
    <property type="entry name" value="Glyco_trans_20"/>
</dbReference>
<dbReference type="SUPFAM" id="SSF53756">
    <property type="entry name" value="UDP-Glycosyltransferase/glycogen phosphorylase"/>
    <property type="match status" value="1"/>
</dbReference>